<proteinExistence type="predicted"/>
<gene>
    <name evidence="5" type="ORF">EZS27_013409</name>
</gene>
<dbReference type="Pfam" id="PF13439">
    <property type="entry name" value="Glyco_transf_4"/>
    <property type="match status" value="1"/>
</dbReference>
<keyword evidence="1 5" id="KW-0328">Glycosyltransferase</keyword>
<dbReference type="Gene3D" id="3.40.50.2000">
    <property type="entry name" value="Glycogen Phosphorylase B"/>
    <property type="match status" value="2"/>
</dbReference>
<accession>A0A5J4RXR4</accession>
<name>A0A5J4RXR4_9ZZZZ</name>
<evidence type="ECO:0000256" key="1">
    <source>
        <dbReference type="ARBA" id="ARBA00022676"/>
    </source>
</evidence>
<dbReference type="SUPFAM" id="SSF53756">
    <property type="entry name" value="UDP-Glycosyltransferase/glycogen phosphorylase"/>
    <property type="match status" value="1"/>
</dbReference>
<keyword evidence="2 5" id="KW-0808">Transferase</keyword>
<dbReference type="PANTHER" id="PTHR12526:SF629">
    <property type="entry name" value="TEICHURONIC ACID BIOSYNTHESIS GLYCOSYLTRANSFERASE TUAH-RELATED"/>
    <property type="match status" value="1"/>
</dbReference>
<sequence length="351" mass="41414">MLKVAFILPSLANKGPIIVVRDLCIEYILYGITCKVYYFDDIVEIDMPCEVEKISFWKNINFEQFDIIHSHMYRPDAYVFIHKPLKKIKVKFVTTMHQHLSEQLPYDFSYLKSFIIIKSWLLFLTRFNLIVTLNEYHNKYYKKHFQGKTIVIFNGRNLNENLDIEEVDKEKIFLLKSTYRIIGGIAYITKRKGYKQIIEALQVLSNYAIIIVGDGPELENLKRLAKEFHVDKRCLWIGNRLEAYRYLKYFDCFVMCSYTEGFPLALIEASAHKLPVICSNIPIFRCFFSPNEVGFFDLDNINSMILAIENVYANRNIYSLNIYSYYKLNLTRNIMANNYMKSYIGISTTNK</sequence>
<feature type="domain" description="Glycosyltransferase subfamily 4-like N-terminal" evidence="4">
    <location>
        <begin position="56"/>
        <end position="159"/>
    </location>
</feature>
<reference evidence="5" key="1">
    <citation type="submission" date="2019-03" db="EMBL/GenBank/DDBJ databases">
        <title>Single cell metagenomics reveals metabolic interactions within the superorganism composed of flagellate Streblomastix strix and complex community of Bacteroidetes bacteria on its surface.</title>
        <authorList>
            <person name="Treitli S.C."/>
            <person name="Kolisko M."/>
            <person name="Husnik F."/>
            <person name="Keeling P."/>
            <person name="Hampl V."/>
        </authorList>
    </citation>
    <scope>NUCLEOTIDE SEQUENCE</scope>
    <source>
        <strain evidence="5">STM</strain>
    </source>
</reference>
<dbReference type="AlphaFoldDB" id="A0A5J4RXR4"/>
<dbReference type="EC" id="2.4.1.-" evidence="5"/>
<evidence type="ECO:0000259" key="3">
    <source>
        <dbReference type="Pfam" id="PF00534"/>
    </source>
</evidence>
<comment type="caution">
    <text evidence="5">The sequence shown here is derived from an EMBL/GenBank/DDBJ whole genome shotgun (WGS) entry which is preliminary data.</text>
</comment>
<protein>
    <submittedName>
        <fullName evidence="5">N-acetyl-alpha-D-glucosaminyl L-malate synthase</fullName>
        <ecNumber evidence="5">2.4.1.-</ecNumber>
    </submittedName>
</protein>
<organism evidence="5">
    <name type="scientific">termite gut metagenome</name>
    <dbReference type="NCBI Taxonomy" id="433724"/>
    <lineage>
        <taxon>unclassified sequences</taxon>
        <taxon>metagenomes</taxon>
        <taxon>organismal metagenomes</taxon>
    </lineage>
</organism>
<evidence type="ECO:0000259" key="4">
    <source>
        <dbReference type="Pfam" id="PF13439"/>
    </source>
</evidence>
<evidence type="ECO:0000313" key="5">
    <source>
        <dbReference type="EMBL" id="KAA6338604.1"/>
    </source>
</evidence>
<evidence type="ECO:0000256" key="2">
    <source>
        <dbReference type="ARBA" id="ARBA00022679"/>
    </source>
</evidence>
<dbReference type="Pfam" id="PF00534">
    <property type="entry name" value="Glycos_transf_1"/>
    <property type="match status" value="1"/>
</dbReference>
<dbReference type="PANTHER" id="PTHR12526">
    <property type="entry name" value="GLYCOSYLTRANSFERASE"/>
    <property type="match status" value="1"/>
</dbReference>
<dbReference type="InterPro" id="IPR028098">
    <property type="entry name" value="Glyco_trans_4-like_N"/>
</dbReference>
<dbReference type="InterPro" id="IPR001296">
    <property type="entry name" value="Glyco_trans_1"/>
</dbReference>
<dbReference type="EMBL" id="SNRY01000603">
    <property type="protein sequence ID" value="KAA6338604.1"/>
    <property type="molecule type" value="Genomic_DNA"/>
</dbReference>
<dbReference type="GO" id="GO:0016757">
    <property type="term" value="F:glycosyltransferase activity"/>
    <property type="evidence" value="ECO:0007669"/>
    <property type="project" value="UniProtKB-KW"/>
</dbReference>
<feature type="domain" description="Glycosyl transferase family 1" evidence="3">
    <location>
        <begin position="171"/>
        <end position="314"/>
    </location>
</feature>